<dbReference type="PANTHER" id="PTHR35024:SF4">
    <property type="entry name" value="POLYMER-FORMING CYTOSKELETAL PROTEIN"/>
    <property type="match status" value="1"/>
</dbReference>
<feature type="compositionally biased region" description="Low complexity" evidence="2">
    <location>
        <begin position="18"/>
        <end position="28"/>
    </location>
</feature>
<organism evidence="3 4">
    <name type="scientific">Pseudothauera rhizosphaerae</name>
    <dbReference type="NCBI Taxonomy" id="2565932"/>
    <lineage>
        <taxon>Bacteria</taxon>
        <taxon>Pseudomonadati</taxon>
        <taxon>Pseudomonadota</taxon>
        <taxon>Betaproteobacteria</taxon>
        <taxon>Rhodocyclales</taxon>
        <taxon>Zoogloeaceae</taxon>
        <taxon>Pseudothauera</taxon>
    </lineage>
</organism>
<name>A0A4S4A9S3_9RHOO</name>
<feature type="compositionally biased region" description="Polar residues" evidence="2">
    <location>
        <begin position="165"/>
        <end position="176"/>
    </location>
</feature>
<reference evidence="3 4" key="1">
    <citation type="submission" date="2019-04" db="EMBL/GenBank/DDBJ databases">
        <title>Azoarcus rhizosphaerae sp. nov. isolated from rhizosphere of Ficus religiosa.</title>
        <authorList>
            <person name="Lin S.-Y."/>
            <person name="Hameed A."/>
            <person name="Hsu Y.-H."/>
            <person name="Young C.-C."/>
        </authorList>
    </citation>
    <scope>NUCLEOTIDE SEQUENCE [LARGE SCALE GENOMIC DNA]</scope>
    <source>
        <strain evidence="3 4">CC-YHH848</strain>
    </source>
</reference>
<sequence>MFNKPALFPKTPEPQGVRSARSTSTAATGSVPVQPLSQSASSVHKETLAQSAAEDRKGAEAQLPEGGNRLIVGPEVKLKGAEILDCDTLVVEGRVEATMDSRVIRIAENGAFSGTVGIDVAEIHGRFDGELTARKQLIVHATGRVSGKIRYGKILIEEGGEISGDVQSLSSAQEGSRTAEREPAAPRVVAAAG</sequence>
<comment type="similarity">
    <text evidence="1">Belongs to the bactofilin family.</text>
</comment>
<dbReference type="EMBL" id="SSOD01000023">
    <property type="protein sequence ID" value="THF55619.1"/>
    <property type="molecule type" value="Genomic_DNA"/>
</dbReference>
<protein>
    <submittedName>
        <fullName evidence="3">Polymer-forming cytoskeletal protein</fullName>
    </submittedName>
</protein>
<gene>
    <name evidence="3" type="ORF">E6O51_20545</name>
</gene>
<dbReference type="OrthoDB" id="9179856at2"/>
<evidence type="ECO:0000313" key="3">
    <source>
        <dbReference type="EMBL" id="THF55619.1"/>
    </source>
</evidence>
<comment type="caution">
    <text evidence="3">The sequence shown here is derived from an EMBL/GenBank/DDBJ whole genome shotgun (WGS) entry which is preliminary data.</text>
</comment>
<keyword evidence="4" id="KW-1185">Reference proteome</keyword>
<feature type="region of interest" description="Disordered" evidence="2">
    <location>
        <begin position="165"/>
        <end position="193"/>
    </location>
</feature>
<dbReference type="AlphaFoldDB" id="A0A4S4A9S3"/>
<dbReference type="Proteomes" id="UP000307956">
    <property type="component" value="Unassembled WGS sequence"/>
</dbReference>
<dbReference type="Pfam" id="PF04519">
    <property type="entry name" value="Bactofilin"/>
    <property type="match status" value="1"/>
</dbReference>
<feature type="compositionally biased region" description="Basic and acidic residues" evidence="2">
    <location>
        <begin position="43"/>
        <end position="59"/>
    </location>
</feature>
<evidence type="ECO:0000256" key="1">
    <source>
        <dbReference type="ARBA" id="ARBA00044755"/>
    </source>
</evidence>
<dbReference type="RefSeq" id="WP_136386899.1">
    <property type="nucleotide sequence ID" value="NZ_SSOD01000023.1"/>
</dbReference>
<accession>A0A4S4A9S3</accession>
<feature type="region of interest" description="Disordered" evidence="2">
    <location>
        <begin position="1"/>
        <end position="66"/>
    </location>
</feature>
<dbReference type="PANTHER" id="PTHR35024">
    <property type="entry name" value="HYPOTHETICAL CYTOSOLIC PROTEIN"/>
    <property type="match status" value="1"/>
</dbReference>
<proteinExistence type="inferred from homology"/>
<evidence type="ECO:0000313" key="4">
    <source>
        <dbReference type="Proteomes" id="UP000307956"/>
    </source>
</evidence>
<dbReference type="InterPro" id="IPR007607">
    <property type="entry name" value="BacA/B"/>
</dbReference>
<evidence type="ECO:0000256" key="2">
    <source>
        <dbReference type="SAM" id="MobiDB-lite"/>
    </source>
</evidence>